<dbReference type="PANTHER" id="PTHR23026:SF123">
    <property type="entry name" value="NAD(P)H NITROREDUCTASE RV3131-RELATED"/>
    <property type="match status" value="1"/>
</dbReference>
<dbReference type="PANTHER" id="PTHR23026">
    <property type="entry name" value="NADPH NITROREDUCTASE"/>
    <property type="match status" value="1"/>
</dbReference>
<dbReference type="STRING" id="36874.HQ34_01845"/>
<reference evidence="1 2" key="1">
    <citation type="submission" date="2014-08" db="EMBL/GenBank/DDBJ databases">
        <title>Porphyromonas cangingivalis strain:COT-109_OH1386 Genome sequencing.</title>
        <authorList>
            <person name="Wallis C."/>
            <person name="Deusch O."/>
            <person name="O'Flynn C."/>
            <person name="Davis I."/>
            <person name="Jospin G."/>
            <person name="Darling A.E."/>
            <person name="Coil D.A."/>
            <person name="Alexiev A."/>
            <person name="Horsfall A."/>
            <person name="Kirkwood N."/>
            <person name="Harris S."/>
            <person name="Eisen J.A."/>
        </authorList>
    </citation>
    <scope>NUCLEOTIDE SEQUENCE [LARGE SCALE GENOMIC DNA]</scope>
    <source>
        <strain evidence="2">COT-109 OH1386</strain>
    </source>
</reference>
<dbReference type="GO" id="GO:0016491">
    <property type="term" value="F:oxidoreductase activity"/>
    <property type="evidence" value="ECO:0007669"/>
    <property type="project" value="InterPro"/>
</dbReference>
<dbReference type="eggNOG" id="COG0778">
    <property type="taxonomic scope" value="Bacteria"/>
</dbReference>
<dbReference type="Proteomes" id="UP000030125">
    <property type="component" value="Unassembled WGS sequence"/>
</dbReference>
<dbReference type="RefSeq" id="WP_036852387.1">
    <property type="nucleotide sequence ID" value="NZ_JQJD01000051.1"/>
</dbReference>
<accession>A0A0A2EK14</accession>
<dbReference type="InterPro" id="IPR050627">
    <property type="entry name" value="Nitroreductase/BluB"/>
</dbReference>
<dbReference type="SUPFAM" id="SSF55469">
    <property type="entry name" value="FMN-dependent nitroreductase-like"/>
    <property type="match status" value="2"/>
</dbReference>
<sequence>MRHLSTEYEASLFMIRQAAKAPSGHNTQPWRFRIGVGQIEIHPDYTKSLPVVDPDNRELFVSLGCATENLCLAAEYLGYVPSVSISDDGIITVCLLRGDTKGDEKDVSLFDQIDLRQTNRSVYDGGMITEEGMAALADIDLADGVDLHLYPNGIKSYDVIARYVCEGNTHQMREPSFKAELKSWMRYNKKHQDETLDGLSYAVFGAPNVPRFIAKCFISSAINEDAQNKADRRKIKSSALFVLFTTRNNTRAEWISLGRVLERFLLKSTALGIAHAYMNQPNEVTALSRCLATELNLAEKYPTILLRLGYAKRMPYSKRRQIEDILFK</sequence>
<keyword evidence="2" id="KW-1185">Reference proteome</keyword>
<dbReference type="EMBL" id="JQJD01000051">
    <property type="protein sequence ID" value="KGN79278.1"/>
    <property type="molecule type" value="Genomic_DNA"/>
</dbReference>
<protein>
    <submittedName>
        <fullName evidence="1">Nitroreductase</fullName>
    </submittedName>
</protein>
<dbReference type="InterPro" id="IPR000415">
    <property type="entry name" value="Nitroreductase-like"/>
</dbReference>
<dbReference type="AlphaFoldDB" id="A0A0A2EK14"/>
<dbReference type="Gene3D" id="3.40.109.10">
    <property type="entry name" value="NADH Oxidase"/>
    <property type="match status" value="1"/>
</dbReference>
<gene>
    <name evidence="1" type="ORF">HQ35_08225</name>
</gene>
<evidence type="ECO:0000313" key="2">
    <source>
        <dbReference type="Proteomes" id="UP000030125"/>
    </source>
</evidence>
<name>A0A0A2EK14_PORCN</name>
<dbReference type="OrthoDB" id="5149792at2"/>
<dbReference type="NCBIfam" id="NF047509">
    <property type="entry name" value="Rv3131_FMN_oxido"/>
    <property type="match status" value="1"/>
</dbReference>
<organism evidence="1 2">
    <name type="scientific">Porphyromonas cangingivalis</name>
    <dbReference type="NCBI Taxonomy" id="36874"/>
    <lineage>
        <taxon>Bacteria</taxon>
        <taxon>Pseudomonadati</taxon>
        <taxon>Bacteroidota</taxon>
        <taxon>Bacteroidia</taxon>
        <taxon>Bacteroidales</taxon>
        <taxon>Porphyromonadaceae</taxon>
        <taxon>Porphyromonas</taxon>
    </lineage>
</organism>
<proteinExistence type="predicted"/>
<evidence type="ECO:0000313" key="1">
    <source>
        <dbReference type="EMBL" id="KGN79278.1"/>
    </source>
</evidence>
<comment type="caution">
    <text evidence="1">The sequence shown here is derived from an EMBL/GenBank/DDBJ whole genome shotgun (WGS) entry which is preliminary data.</text>
</comment>